<evidence type="ECO:0000313" key="3">
    <source>
        <dbReference type="EMBL" id="CAG7729326.1"/>
    </source>
</evidence>
<feature type="chain" id="PRO_5035323206" evidence="2">
    <location>
        <begin position="24"/>
        <end position="316"/>
    </location>
</feature>
<dbReference type="EMBL" id="CAJVCH010176659">
    <property type="protein sequence ID" value="CAG7729326.1"/>
    <property type="molecule type" value="Genomic_DNA"/>
</dbReference>
<keyword evidence="4" id="KW-1185">Reference proteome</keyword>
<dbReference type="Proteomes" id="UP000708208">
    <property type="component" value="Unassembled WGS sequence"/>
</dbReference>
<evidence type="ECO:0000313" key="4">
    <source>
        <dbReference type="Proteomes" id="UP000708208"/>
    </source>
</evidence>
<evidence type="ECO:0000256" key="1">
    <source>
        <dbReference type="SAM" id="Phobius"/>
    </source>
</evidence>
<keyword evidence="1" id="KW-0812">Transmembrane</keyword>
<keyword evidence="2" id="KW-0732">Signal</keyword>
<feature type="transmembrane region" description="Helical" evidence="1">
    <location>
        <begin position="195"/>
        <end position="215"/>
    </location>
</feature>
<organism evidence="3 4">
    <name type="scientific">Allacma fusca</name>
    <dbReference type="NCBI Taxonomy" id="39272"/>
    <lineage>
        <taxon>Eukaryota</taxon>
        <taxon>Metazoa</taxon>
        <taxon>Ecdysozoa</taxon>
        <taxon>Arthropoda</taxon>
        <taxon>Hexapoda</taxon>
        <taxon>Collembola</taxon>
        <taxon>Symphypleona</taxon>
        <taxon>Sminthuridae</taxon>
        <taxon>Allacma</taxon>
    </lineage>
</organism>
<feature type="transmembrane region" description="Helical" evidence="1">
    <location>
        <begin position="156"/>
        <end position="175"/>
    </location>
</feature>
<protein>
    <submittedName>
        <fullName evidence="3">Uncharacterized protein</fullName>
    </submittedName>
</protein>
<gene>
    <name evidence="3" type="ORF">AFUS01_LOCUS18050</name>
</gene>
<reference evidence="3" key="1">
    <citation type="submission" date="2021-06" db="EMBL/GenBank/DDBJ databases">
        <authorList>
            <person name="Hodson N. C."/>
            <person name="Mongue J. A."/>
            <person name="Jaron S. K."/>
        </authorList>
    </citation>
    <scope>NUCLEOTIDE SEQUENCE</scope>
</reference>
<dbReference type="OrthoDB" id="10617888at2759"/>
<keyword evidence="1" id="KW-0472">Membrane</keyword>
<keyword evidence="1" id="KW-1133">Transmembrane helix</keyword>
<comment type="caution">
    <text evidence="3">The sequence shown here is derived from an EMBL/GenBank/DDBJ whole genome shotgun (WGS) entry which is preliminary data.</text>
</comment>
<dbReference type="AlphaFoldDB" id="A0A8J2KPR1"/>
<name>A0A8J2KPR1_9HEXA</name>
<sequence>MALLQFITFVIFILAFSSGQVRSSSIATGVISHSGQPQSQHQQLQQQQQQQQQLQANEVLTTGDSQQLLASASDNQYRATYYYPVRTTKPALGRYAALSRDSYTDAAQDYGYQLEGSGYPAPASYPSGHTQGGAYGAPAIFATEDAYDMDSVGTSLSGIGGGLGGLGGLGGILGLKGLKGLGILGFLKGSTLLPLLFLGLPLLLLLPLIFLFLPIPVITIPSNPTGRAFSPFHFSEITSLARAVIESDKCIERFSCEISRFNKGTFLDKTLTKIFTQIEPHLPKSLRRVTKAYLEQPSCKQFTCNFADSPSFKKSS</sequence>
<feature type="signal peptide" evidence="2">
    <location>
        <begin position="1"/>
        <end position="23"/>
    </location>
</feature>
<accession>A0A8J2KPR1</accession>
<proteinExistence type="predicted"/>
<evidence type="ECO:0000256" key="2">
    <source>
        <dbReference type="SAM" id="SignalP"/>
    </source>
</evidence>